<keyword evidence="1" id="KW-1133">Transmembrane helix</keyword>
<keyword evidence="1" id="KW-0472">Membrane</keyword>
<dbReference type="EMBL" id="PDZR01000044">
    <property type="protein sequence ID" value="PNG24226.1"/>
    <property type="molecule type" value="Genomic_DNA"/>
</dbReference>
<name>A0A2J7TJP3_METSI</name>
<proteinExistence type="predicted"/>
<evidence type="ECO:0000313" key="2">
    <source>
        <dbReference type="EMBL" id="PNG24226.1"/>
    </source>
</evidence>
<reference evidence="10 11" key="1">
    <citation type="submission" date="2017-10" db="EMBL/GenBank/DDBJ databases">
        <title>Genome announcement of Methylocella silvestris TVC from permafrost.</title>
        <authorList>
            <person name="Wang J."/>
            <person name="Geng K."/>
            <person name="Ul-Haque F."/>
            <person name="Crombie A.T."/>
            <person name="Street L.E."/>
            <person name="Wookey P.A."/>
            <person name="Murrell J.C."/>
            <person name="Pratscher J."/>
        </authorList>
    </citation>
    <scope>NUCLEOTIDE SEQUENCE [LARGE SCALE GENOMIC DNA]</scope>
    <source>
        <strain evidence="10 11">TVC</strain>
    </source>
</reference>
<dbReference type="EMBL" id="PDZR01000036">
    <property type="protein sequence ID" value="PNG24338.1"/>
    <property type="molecule type" value="Genomic_DNA"/>
</dbReference>
<gene>
    <name evidence="10" type="ORF">CR492_04585</name>
    <name evidence="9" type="ORF">CR492_06520</name>
    <name evidence="8" type="ORF">CR492_10165</name>
    <name evidence="7" type="ORF">CR492_11970</name>
    <name evidence="6" type="ORF">CR492_18180</name>
    <name evidence="5" type="ORF">CR492_18400</name>
    <name evidence="4" type="ORF">CR492_19225</name>
    <name evidence="3" type="ORF">CR492_19300</name>
    <name evidence="2" type="ORF">CR492_19875</name>
</gene>
<evidence type="ECO:0000313" key="10">
    <source>
        <dbReference type="EMBL" id="PNG26985.1"/>
    </source>
</evidence>
<sequence>FNKLKNWRRLATRYDKTAESYRGFVLIAAVRLWMRVFVNRT</sequence>
<evidence type="ECO:0000313" key="6">
    <source>
        <dbReference type="EMBL" id="PNG24579.1"/>
    </source>
</evidence>
<accession>A0A2J7TJP3</accession>
<dbReference type="EMBL" id="PDZR01000035">
    <property type="protein sequence ID" value="PNG24362.1"/>
    <property type="molecule type" value="Genomic_DNA"/>
</dbReference>
<evidence type="ECO:0000313" key="11">
    <source>
        <dbReference type="Proteomes" id="UP000236286"/>
    </source>
</evidence>
<dbReference type="EMBL" id="PDZR01000029">
    <property type="protein sequence ID" value="PNG24579.1"/>
    <property type="molecule type" value="Genomic_DNA"/>
</dbReference>
<dbReference type="Proteomes" id="UP000236286">
    <property type="component" value="Unassembled WGS sequence"/>
</dbReference>
<evidence type="ECO:0000313" key="7">
    <source>
        <dbReference type="EMBL" id="PNG25639.1"/>
    </source>
</evidence>
<comment type="caution">
    <text evidence="10">The sequence shown here is derived from an EMBL/GenBank/DDBJ whole genome shotgun (WGS) entry which is preliminary data.</text>
</comment>
<dbReference type="EMBL" id="PDZR01000009">
    <property type="protein sequence ID" value="PNG26196.1"/>
    <property type="molecule type" value="Genomic_DNA"/>
</dbReference>
<protein>
    <submittedName>
        <fullName evidence="10">IS5/IS1182 family transposase</fullName>
    </submittedName>
</protein>
<evidence type="ECO:0000256" key="1">
    <source>
        <dbReference type="SAM" id="Phobius"/>
    </source>
</evidence>
<feature type="transmembrane region" description="Helical" evidence="1">
    <location>
        <begin position="21"/>
        <end position="38"/>
    </location>
</feature>
<evidence type="ECO:0000313" key="5">
    <source>
        <dbReference type="EMBL" id="PNG24534.1"/>
    </source>
</evidence>
<evidence type="ECO:0000313" key="8">
    <source>
        <dbReference type="EMBL" id="PNG26196.1"/>
    </source>
</evidence>
<dbReference type="AlphaFoldDB" id="A0A2J7TJP3"/>
<keyword evidence="1" id="KW-0812">Transmembrane</keyword>
<evidence type="ECO:0000313" key="9">
    <source>
        <dbReference type="EMBL" id="PNG26645.1"/>
    </source>
</evidence>
<dbReference type="OrthoDB" id="9798237at2"/>
<feature type="non-terminal residue" evidence="10">
    <location>
        <position position="1"/>
    </location>
</feature>
<dbReference type="EMBL" id="PDZR01000003">
    <property type="protein sequence ID" value="PNG26985.1"/>
    <property type="molecule type" value="Genomic_DNA"/>
</dbReference>
<evidence type="ECO:0000313" key="3">
    <source>
        <dbReference type="EMBL" id="PNG24338.1"/>
    </source>
</evidence>
<evidence type="ECO:0000313" key="4">
    <source>
        <dbReference type="EMBL" id="PNG24362.1"/>
    </source>
</evidence>
<dbReference type="EMBL" id="PDZR01000030">
    <property type="protein sequence ID" value="PNG24534.1"/>
    <property type="molecule type" value="Genomic_DNA"/>
</dbReference>
<organism evidence="10 11">
    <name type="scientific">Methylocella silvestris</name>
    <dbReference type="NCBI Taxonomy" id="199596"/>
    <lineage>
        <taxon>Bacteria</taxon>
        <taxon>Pseudomonadati</taxon>
        <taxon>Pseudomonadota</taxon>
        <taxon>Alphaproteobacteria</taxon>
        <taxon>Hyphomicrobiales</taxon>
        <taxon>Beijerinckiaceae</taxon>
        <taxon>Methylocella</taxon>
    </lineage>
</organism>
<dbReference type="EMBL" id="PDZR01000013">
    <property type="protein sequence ID" value="PNG25639.1"/>
    <property type="molecule type" value="Genomic_DNA"/>
</dbReference>
<dbReference type="EMBL" id="PDZR01000005">
    <property type="protein sequence ID" value="PNG26645.1"/>
    <property type="molecule type" value="Genomic_DNA"/>
</dbReference>